<evidence type="ECO:0000313" key="6">
    <source>
        <dbReference type="Proteomes" id="UP001589733"/>
    </source>
</evidence>
<dbReference type="InterPro" id="IPR013751">
    <property type="entry name" value="ACP_syn_III_N"/>
</dbReference>
<keyword evidence="2" id="KW-0012">Acyltransferase</keyword>
<dbReference type="EMBL" id="JBHLYR010000044">
    <property type="protein sequence ID" value="MFB9992942.1"/>
    <property type="molecule type" value="Genomic_DNA"/>
</dbReference>
<gene>
    <name evidence="5" type="ORF">ACFFLM_13285</name>
</gene>
<name>A0ABV6AZL2_9DEIO</name>
<dbReference type="Pfam" id="PF08541">
    <property type="entry name" value="ACP_syn_III_C"/>
    <property type="match status" value="1"/>
</dbReference>
<dbReference type="Pfam" id="PF08545">
    <property type="entry name" value="ACP_syn_III"/>
    <property type="match status" value="1"/>
</dbReference>
<evidence type="ECO:0000256" key="1">
    <source>
        <dbReference type="ARBA" id="ARBA00022679"/>
    </source>
</evidence>
<keyword evidence="1" id="KW-0808">Transferase</keyword>
<dbReference type="PANTHER" id="PTHR34069">
    <property type="entry name" value="3-OXOACYL-[ACYL-CARRIER-PROTEIN] SYNTHASE 3"/>
    <property type="match status" value="1"/>
</dbReference>
<evidence type="ECO:0000259" key="4">
    <source>
        <dbReference type="Pfam" id="PF08545"/>
    </source>
</evidence>
<sequence length="339" mass="34851">MTVPRPSPSVLPVRILGTGRALPSRVVPTAEVAALCDPSGGLTAEAAEARTGVRERRWLSGTETALTLGAQAALNALSAANVELQEIDVLLNASGSQAQPIPDGGALLARELGLSGRAAYSLHGTCLSFLLALQHASLLIASGQAARVLIVSTEGGSVGLNLTQPESALLIGDGAAAVLLGPAVRSGQGLHAARIETYPEGAEHTRIRAGGSLLNARSPGIQDQDYLFDMQGLGILKLASRVVPAFLERLRPGLSTGLPGISRVIPHQASKVGLDLLRRYNWPEDRVEVTLPTLGNVIAASLPLTLHQALTAGRAGEGDTVLMVGTGAGLTAGGLILEF</sequence>
<dbReference type="Gene3D" id="3.40.47.10">
    <property type="match status" value="1"/>
</dbReference>
<organism evidence="5 6">
    <name type="scientific">Deinococcus oregonensis</name>
    <dbReference type="NCBI Taxonomy" id="1805970"/>
    <lineage>
        <taxon>Bacteria</taxon>
        <taxon>Thermotogati</taxon>
        <taxon>Deinococcota</taxon>
        <taxon>Deinococci</taxon>
        <taxon>Deinococcales</taxon>
        <taxon>Deinococcaceae</taxon>
        <taxon>Deinococcus</taxon>
    </lineage>
</organism>
<proteinExistence type="predicted"/>
<protein>
    <submittedName>
        <fullName evidence="5">3-oxoacyl-ACP synthase III family protein</fullName>
    </submittedName>
</protein>
<dbReference type="InterPro" id="IPR013747">
    <property type="entry name" value="ACP_syn_III_C"/>
</dbReference>
<dbReference type="InterPro" id="IPR016039">
    <property type="entry name" value="Thiolase-like"/>
</dbReference>
<evidence type="ECO:0000256" key="2">
    <source>
        <dbReference type="ARBA" id="ARBA00023315"/>
    </source>
</evidence>
<dbReference type="PANTHER" id="PTHR34069:SF2">
    <property type="entry name" value="BETA-KETOACYL-[ACYL-CARRIER-PROTEIN] SYNTHASE III"/>
    <property type="match status" value="1"/>
</dbReference>
<feature type="domain" description="Beta-ketoacyl-[acyl-carrier-protein] synthase III N-terminal" evidence="4">
    <location>
        <begin position="123"/>
        <end position="197"/>
    </location>
</feature>
<evidence type="ECO:0000259" key="3">
    <source>
        <dbReference type="Pfam" id="PF08541"/>
    </source>
</evidence>
<dbReference type="RefSeq" id="WP_380010801.1">
    <property type="nucleotide sequence ID" value="NZ_JBHLYR010000044.1"/>
</dbReference>
<dbReference type="Proteomes" id="UP001589733">
    <property type="component" value="Unassembled WGS sequence"/>
</dbReference>
<comment type="caution">
    <text evidence="5">The sequence shown here is derived from an EMBL/GenBank/DDBJ whole genome shotgun (WGS) entry which is preliminary data.</text>
</comment>
<evidence type="ECO:0000313" key="5">
    <source>
        <dbReference type="EMBL" id="MFB9992942.1"/>
    </source>
</evidence>
<feature type="domain" description="Beta-ketoacyl-[acyl-carrier-protein] synthase III C-terminal" evidence="3">
    <location>
        <begin position="261"/>
        <end position="338"/>
    </location>
</feature>
<keyword evidence="6" id="KW-1185">Reference proteome</keyword>
<accession>A0ABV6AZL2</accession>
<reference evidence="5 6" key="1">
    <citation type="submission" date="2024-09" db="EMBL/GenBank/DDBJ databases">
        <authorList>
            <person name="Sun Q."/>
            <person name="Mori K."/>
        </authorList>
    </citation>
    <scope>NUCLEOTIDE SEQUENCE [LARGE SCALE GENOMIC DNA]</scope>
    <source>
        <strain evidence="5 6">JCM 13503</strain>
    </source>
</reference>
<dbReference type="SUPFAM" id="SSF53901">
    <property type="entry name" value="Thiolase-like"/>
    <property type="match status" value="1"/>
</dbReference>